<dbReference type="AlphaFoldDB" id="A0A2G8JVY7"/>
<feature type="region of interest" description="Disordered" evidence="1">
    <location>
        <begin position="1"/>
        <end position="23"/>
    </location>
</feature>
<evidence type="ECO:0000313" key="4">
    <source>
        <dbReference type="Proteomes" id="UP000230750"/>
    </source>
</evidence>
<name>A0A2G8JVY7_STIJA</name>
<dbReference type="OrthoDB" id="10071849at2759"/>
<accession>A0A2G8JVY7</accession>
<feature type="compositionally biased region" description="Low complexity" evidence="1">
    <location>
        <begin position="8"/>
        <end position="20"/>
    </location>
</feature>
<evidence type="ECO:0000256" key="2">
    <source>
        <dbReference type="SAM" id="Phobius"/>
    </source>
</evidence>
<dbReference type="PANTHER" id="PTHR23320:SF165">
    <property type="entry name" value="MARVEL DOMAIN-CONTAINING PROTEIN"/>
    <property type="match status" value="1"/>
</dbReference>
<keyword evidence="2" id="KW-1133">Transmembrane helix</keyword>
<evidence type="ECO:0008006" key="5">
    <source>
        <dbReference type="Google" id="ProtNLM"/>
    </source>
</evidence>
<reference evidence="3 4" key="1">
    <citation type="journal article" date="2017" name="PLoS Biol.">
        <title>The sea cucumber genome provides insights into morphological evolution and visceral regeneration.</title>
        <authorList>
            <person name="Zhang X."/>
            <person name="Sun L."/>
            <person name="Yuan J."/>
            <person name="Sun Y."/>
            <person name="Gao Y."/>
            <person name="Zhang L."/>
            <person name="Li S."/>
            <person name="Dai H."/>
            <person name="Hamel J.F."/>
            <person name="Liu C."/>
            <person name="Yu Y."/>
            <person name="Liu S."/>
            <person name="Lin W."/>
            <person name="Guo K."/>
            <person name="Jin S."/>
            <person name="Xu P."/>
            <person name="Storey K.B."/>
            <person name="Huan P."/>
            <person name="Zhang T."/>
            <person name="Zhou Y."/>
            <person name="Zhang J."/>
            <person name="Lin C."/>
            <person name="Li X."/>
            <person name="Xing L."/>
            <person name="Huo D."/>
            <person name="Sun M."/>
            <person name="Wang L."/>
            <person name="Mercier A."/>
            <person name="Li F."/>
            <person name="Yang H."/>
            <person name="Xiang J."/>
        </authorList>
    </citation>
    <scope>NUCLEOTIDE SEQUENCE [LARGE SCALE GENOMIC DNA]</scope>
    <source>
        <strain evidence="3">Shaxun</strain>
        <tissue evidence="3">Muscle</tissue>
    </source>
</reference>
<feature type="transmembrane region" description="Helical" evidence="2">
    <location>
        <begin position="69"/>
        <end position="90"/>
    </location>
</feature>
<comment type="caution">
    <text evidence="3">The sequence shown here is derived from an EMBL/GenBank/DDBJ whole genome shotgun (WGS) entry which is preliminary data.</text>
</comment>
<keyword evidence="2" id="KW-0812">Transmembrane</keyword>
<gene>
    <name evidence="3" type="ORF">BSL78_23234</name>
</gene>
<feature type="transmembrane region" description="Helical" evidence="2">
    <location>
        <begin position="97"/>
        <end position="122"/>
    </location>
</feature>
<dbReference type="InterPro" id="IPR030417">
    <property type="entry name" value="MS4A"/>
</dbReference>
<sequence>MAQPQAKNQQNSPSGQNQQQYHSPSLKGSTARVITGGAIIVMGVFEILWAIVLLAVPLDIYYAYCTADYIGWGIWGGVFAIVTGSFGIASRRQRCMVIVYMILAIIASVIAGGGLISSAVAADCVYRRLPKNDIYYTSSYFEYVNLMHQLNTHVAFYILLAATFVIQSLAAIIGASFTCVAVCPESNNQPQQVMAKEAGKKLN</sequence>
<dbReference type="EMBL" id="MRZV01001186">
    <property type="protein sequence ID" value="PIK39924.1"/>
    <property type="molecule type" value="Genomic_DNA"/>
</dbReference>
<feature type="transmembrane region" description="Helical" evidence="2">
    <location>
        <begin position="154"/>
        <end position="183"/>
    </location>
</feature>
<keyword evidence="2" id="KW-0472">Membrane</keyword>
<protein>
    <recommendedName>
        <fullName evidence="5">Transmembrane protein</fullName>
    </recommendedName>
</protein>
<feature type="transmembrane region" description="Helical" evidence="2">
    <location>
        <begin position="33"/>
        <end position="57"/>
    </location>
</feature>
<keyword evidence="4" id="KW-1185">Reference proteome</keyword>
<dbReference type="Proteomes" id="UP000230750">
    <property type="component" value="Unassembled WGS sequence"/>
</dbReference>
<proteinExistence type="predicted"/>
<dbReference type="PANTHER" id="PTHR23320">
    <property type="entry name" value="MEMBRANE-SPANNING 4-DOMAINS SUBFAMILY A MS4A -RELATED"/>
    <property type="match status" value="1"/>
</dbReference>
<evidence type="ECO:0000256" key="1">
    <source>
        <dbReference type="SAM" id="MobiDB-lite"/>
    </source>
</evidence>
<organism evidence="3 4">
    <name type="scientific">Stichopus japonicus</name>
    <name type="common">Sea cucumber</name>
    <dbReference type="NCBI Taxonomy" id="307972"/>
    <lineage>
        <taxon>Eukaryota</taxon>
        <taxon>Metazoa</taxon>
        <taxon>Echinodermata</taxon>
        <taxon>Eleutherozoa</taxon>
        <taxon>Echinozoa</taxon>
        <taxon>Holothuroidea</taxon>
        <taxon>Aspidochirotacea</taxon>
        <taxon>Aspidochirotida</taxon>
        <taxon>Stichopodidae</taxon>
        <taxon>Apostichopus</taxon>
    </lineage>
</organism>
<evidence type="ECO:0000313" key="3">
    <source>
        <dbReference type="EMBL" id="PIK39924.1"/>
    </source>
</evidence>